<dbReference type="InterPro" id="IPR002925">
    <property type="entry name" value="Dienelactn_hydro"/>
</dbReference>
<gene>
    <name evidence="3" type="ORF">FW784_10760</name>
</gene>
<dbReference type="EMBL" id="VTRV01000127">
    <property type="protein sequence ID" value="TZF87742.1"/>
    <property type="molecule type" value="Genomic_DNA"/>
</dbReference>
<organism evidence="3 4">
    <name type="scientific">Cognatilysobacter lacus</name>
    <dbReference type="NCBI Taxonomy" id="1643323"/>
    <lineage>
        <taxon>Bacteria</taxon>
        <taxon>Pseudomonadati</taxon>
        <taxon>Pseudomonadota</taxon>
        <taxon>Gammaproteobacteria</taxon>
        <taxon>Lysobacterales</taxon>
        <taxon>Lysobacteraceae</taxon>
        <taxon>Cognatilysobacter</taxon>
    </lineage>
</organism>
<sequence length="274" mass="29177">MNRRSRTRIVLATLLAFTAAHASAAMRTRDVAWTLDGQPFQGVLVYDDAGPKLRPGLVMVPNWMGINPSAVEKAKRVAGRDYVVLVADVYGRAVRPKTVQEAGAAAGALKGDRPKLRARMQKAVEMLRAQAATAPLDARHIGAFGFCFGGTSVLELVRSGAALDGAVTLHAGLDATLPTAKAVRTPLLVLNGAADKSVSREDVAKLQADMTRAGADWQFVDFGGAVHCFAEPDAGNDPNSNCRYDARQAPRAYRMLGDFFGERFAAARAAGARK</sequence>
<dbReference type="PANTHER" id="PTHR22946:SF4">
    <property type="entry name" value="ESTERASE FRSA"/>
    <property type="match status" value="1"/>
</dbReference>
<accession>A0A5D8Z0Y6</accession>
<dbReference type="AlphaFoldDB" id="A0A5D8Z0Y6"/>
<dbReference type="OrthoDB" id="9787933at2"/>
<dbReference type="RefSeq" id="WP_149353344.1">
    <property type="nucleotide sequence ID" value="NZ_VTRV01000127.1"/>
</dbReference>
<dbReference type="GO" id="GO:0016787">
    <property type="term" value="F:hydrolase activity"/>
    <property type="evidence" value="ECO:0007669"/>
    <property type="project" value="UniProtKB-KW"/>
</dbReference>
<dbReference type="Pfam" id="PF01738">
    <property type="entry name" value="DLH"/>
    <property type="match status" value="1"/>
</dbReference>
<name>A0A5D8Z0Y6_9GAMM</name>
<evidence type="ECO:0000313" key="4">
    <source>
        <dbReference type="Proteomes" id="UP000323164"/>
    </source>
</evidence>
<feature type="domain" description="Dienelactone hydrolase" evidence="2">
    <location>
        <begin position="49"/>
        <end position="262"/>
    </location>
</feature>
<dbReference type="InterPro" id="IPR029058">
    <property type="entry name" value="AB_hydrolase_fold"/>
</dbReference>
<reference evidence="3 4" key="1">
    <citation type="submission" date="2019-08" db="EMBL/GenBank/DDBJ databases">
        <title>Draft genome sequence of Lysobacter sp. UKS-15.</title>
        <authorList>
            <person name="Im W.-T."/>
        </authorList>
    </citation>
    <scope>NUCLEOTIDE SEQUENCE [LARGE SCALE GENOMIC DNA]</scope>
    <source>
        <strain evidence="3 4">UKS-15</strain>
    </source>
</reference>
<dbReference type="Gene3D" id="3.40.50.1820">
    <property type="entry name" value="alpha/beta hydrolase"/>
    <property type="match status" value="1"/>
</dbReference>
<proteinExistence type="predicted"/>
<evidence type="ECO:0000256" key="1">
    <source>
        <dbReference type="SAM" id="SignalP"/>
    </source>
</evidence>
<dbReference type="Proteomes" id="UP000323164">
    <property type="component" value="Unassembled WGS sequence"/>
</dbReference>
<keyword evidence="3" id="KW-0378">Hydrolase</keyword>
<comment type="caution">
    <text evidence="3">The sequence shown here is derived from an EMBL/GenBank/DDBJ whole genome shotgun (WGS) entry which is preliminary data.</text>
</comment>
<dbReference type="SUPFAM" id="SSF53474">
    <property type="entry name" value="alpha/beta-Hydrolases"/>
    <property type="match status" value="1"/>
</dbReference>
<evidence type="ECO:0000259" key="2">
    <source>
        <dbReference type="Pfam" id="PF01738"/>
    </source>
</evidence>
<evidence type="ECO:0000313" key="3">
    <source>
        <dbReference type="EMBL" id="TZF87742.1"/>
    </source>
</evidence>
<dbReference type="PANTHER" id="PTHR22946">
    <property type="entry name" value="DIENELACTONE HYDROLASE DOMAIN-CONTAINING PROTEIN-RELATED"/>
    <property type="match status" value="1"/>
</dbReference>
<feature type="signal peptide" evidence="1">
    <location>
        <begin position="1"/>
        <end position="24"/>
    </location>
</feature>
<protein>
    <submittedName>
        <fullName evidence="3">Dienelactone hydrolase family protein</fullName>
    </submittedName>
</protein>
<dbReference type="InterPro" id="IPR050261">
    <property type="entry name" value="FrsA_esterase"/>
</dbReference>
<feature type="chain" id="PRO_5023033383" evidence="1">
    <location>
        <begin position="25"/>
        <end position="274"/>
    </location>
</feature>
<keyword evidence="1" id="KW-0732">Signal</keyword>
<keyword evidence="4" id="KW-1185">Reference proteome</keyword>